<dbReference type="Gene3D" id="6.10.340.10">
    <property type="match status" value="1"/>
</dbReference>
<feature type="transmembrane region" description="Helical" evidence="11">
    <location>
        <begin position="20"/>
        <end position="46"/>
    </location>
</feature>
<evidence type="ECO:0000256" key="8">
    <source>
        <dbReference type="ARBA" id="ARBA00023012"/>
    </source>
</evidence>
<dbReference type="SMART" id="SM00387">
    <property type="entry name" value="HATPase_c"/>
    <property type="match status" value="1"/>
</dbReference>
<dbReference type="FunFam" id="3.30.565.10:FF:000016">
    <property type="entry name" value="Chemotaxis protein CheA, putative"/>
    <property type="match status" value="1"/>
</dbReference>
<keyword evidence="5 10" id="KW-0597">Phosphoprotein</keyword>
<proteinExistence type="predicted"/>
<evidence type="ECO:0000256" key="4">
    <source>
        <dbReference type="ARBA" id="ARBA00021495"/>
    </source>
</evidence>
<dbReference type="InterPro" id="IPR036641">
    <property type="entry name" value="HPT_dom_sf"/>
</dbReference>
<keyword evidence="11" id="KW-0472">Membrane</keyword>
<dbReference type="Pfam" id="PF02518">
    <property type="entry name" value="HATPase_c"/>
    <property type="match status" value="1"/>
</dbReference>
<name>A0A5C1DEG1_9NEIS</name>
<feature type="transmembrane region" description="Helical" evidence="11">
    <location>
        <begin position="293"/>
        <end position="316"/>
    </location>
</feature>
<evidence type="ECO:0000256" key="9">
    <source>
        <dbReference type="ARBA" id="ARBA00035100"/>
    </source>
</evidence>
<dbReference type="GO" id="GO:0000155">
    <property type="term" value="F:phosphorelay sensor kinase activity"/>
    <property type="evidence" value="ECO:0007669"/>
    <property type="project" value="UniProtKB-ARBA"/>
</dbReference>
<dbReference type="Gene3D" id="1.20.120.160">
    <property type="entry name" value="HPT domain"/>
    <property type="match status" value="1"/>
</dbReference>
<dbReference type="Pfam" id="PF00672">
    <property type="entry name" value="HAMP"/>
    <property type="match status" value="1"/>
</dbReference>
<dbReference type="Proteomes" id="UP000322079">
    <property type="component" value="Chromosome"/>
</dbReference>
<evidence type="ECO:0000256" key="6">
    <source>
        <dbReference type="ARBA" id="ARBA00022679"/>
    </source>
</evidence>
<keyword evidence="16" id="KW-1185">Reference proteome</keyword>
<gene>
    <name evidence="15" type="ORF">FYK34_05945</name>
</gene>
<evidence type="ECO:0000256" key="1">
    <source>
        <dbReference type="ARBA" id="ARBA00000085"/>
    </source>
</evidence>
<dbReference type="PANTHER" id="PTHR43395:SF10">
    <property type="entry name" value="CHEMOTAXIS PROTEIN CHEA"/>
    <property type="match status" value="1"/>
</dbReference>
<evidence type="ECO:0000256" key="5">
    <source>
        <dbReference type="ARBA" id="ARBA00022553"/>
    </source>
</evidence>
<reference evidence="15 16" key="1">
    <citation type="submission" date="2019-08" db="EMBL/GenBank/DDBJ databases">
        <title>Chromobacterium paludis, a novel bacterium isolated from a Maryland marsh pond.</title>
        <authorList>
            <person name="Blackburn M.B."/>
            <person name="Gundersen-Rindal D.E."/>
        </authorList>
    </citation>
    <scope>NUCLEOTIDE SEQUENCE [LARGE SCALE GENOMIC DNA]</scope>
    <source>
        <strain evidence="16">IIBBL 257-1</strain>
    </source>
</reference>
<comment type="function">
    <text evidence="9">Involved in the transmission of sensory signals from the chemoreceptors to the flagellar motors. CheA is autophosphorylated; it can transfer its phosphate group to either CheB or CheY.</text>
</comment>
<dbReference type="AlphaFoldDB" id="A0A5C1DEG1"/>
<dbReference type="PROSITE" id="PS50885">
    <property type="entry name" value="HAMP"/>
    <property type="match status" value="1"/>
</dbReference>
<keyword evidence="8" id="KW-0902">Two-component regulatory system</keyword>
<dbReference type="GO" id="GO:0016020">
    <property type="term" value="C:membrane"/>
    <property type="evidence" value="ECO:0007669"/>
    <property type="project" value="UniProtKB-SubCell"/>
</dbReference>
<evidence type="ECO:0000256" key="3">
    <source>
        <dbReference type="ARBA" id="ARBA00012438"/>
    </source>
</evidence>
<accession>A0A5C1DEG1</accession>
<evidence type="ECO:0000256" key="11">
    <source>
        <dbReference type="SAM" id="Phobius"/>
    </source>
</evidence>
<organism evidence="15 16">
    <name type="scientific">Chromobacterium paludis</name>
    <dbReference type="NCBI Taxonomy" id="2605945"/>
    <lineage>
        <taxon>Bacteria</taxon>
        <taxon>Pseudomonadati</taxon>
        <taxon>Pseudomonadota</taxon>
        <taxon>Betaproteobacteria</taxon>
        <taxon>Neisseriales</taxon>
        <taxon>Chromobacteriaceae</taxon>
        <taxon>Chromobacterium</taxon>
    </lineage>
</organism>
<evidence type="ECO:0000256" key="7">
    <source>
        <dbReference type="ARBA" id="ARBA00022777"/>
    </source>
</evidence>
<dbReference type="PANTHER" id="PTHR43395">
    <property type="entry name" value="SENSOR HISTIDINE KINASE CHEA"/>
    <property type="match status" value="1"/>
</dbReference>
<comment type="catalytic activity">
    <reaction evidence="1">
        <text>ATP + protein L-histidine = ADP + protein N-phospho-L-histidine.</text>
        <dbReference type="EC" id="2.7.13.3"/>
    </reaction>
</comment>
<dbReference type="SUPFAM" id="SSF55874">
    <property type="entry name" value="ATPase domain of HSP90 chaperone/DNA topoisomerase II/histidine kinase"/>
    <property type="match status" value="1"/>
</dbReference>
<evidence type="ECO:0000259" key="13">
    <source>
        <dbReference type="PROSITE" id="PS50885"/>
    </source>
</evidence>
<dbReference type="KEGG" id="chrm:FYK34_05945"/>
<dbReference type="InterPro" id="IPR036890">
    <property type="entry name" value="HATPase_C_sf"/>
</dbReference>
<feature type="domain" description="HPt" evidence="14">
    <location>
        <begin position="521"/>
        <end position="631"/>
    </location>
</feature>
<dbReference type="InterPro" id="IPR051315">
    <property type="entry name" value="Bact_Chemotaxis_CheA"/>
</dbReference>
<evidence type="ECO:0000313" key="15">
    <source>
        <dbReference type="EMBL" id="QEL55140.1"/>
    </source>
</evidence>
<dbReference type="PRINTS" id="PR00344">
    <property type="entry name" value="BCTRLSENSOR"/>
</dbReference>
<dbReference type="InterPro" id="IPR003660">
    <property type="entry name" value="HAMP_dom"/>
</dbReference>
<dbReference type="PROSITE" id="PS50894">
    <property type="entry name" value="HPT"/>
    <property type="match status" value="1"/>
</dbReference>
<comment type="subcellular location">
    <subcellularLocation>
        <location evidence="2">Membrane</location>
    </subcellularLocation>
</comment>
<dbReference type="Gene3D" id="3.30.565.10">
    <property type="entry name" value="Histidine kinase-like ATPase, C-terminal domain"/>
    <property type="match status" value="1"/>
</dbReference>
<feature type="modified residue" description="Phosphohistidine" evidence="10">
    <location>
        <position position="566"/>
    </location>
</feature>
<keyword evidence="7" id="KW-0418">Kinase</keyword>
<dbReference type="InterPro" id="IPR003594">
    <property type="entry name" value="HATPase_dom"/>
</dbReference>
<evidence type="ECO:0000313" key="16">
    <source>
        <dbReference type="Proteomes" id="UP000322079"/>
    </source>
</evidence>
<dbReference type="SUPFAM" id="SSF47226">
    <property type="entry name" value="Histidine-containing phosphotransfer domain, HPT domain"/>
    <property type="match status" value="1"/>
</dbReference>
<keyword evidence="6" id="KW-0808">Transferase</keyword>
<protein>
    <recommendedName>
        <fullName evidence="4">Chemotaxis protein CheA</fullName>
        <ecNumber evidence="3">2.7.13.3</ecNumber>
    </recommendedName>
</protein>
<dbReference type="InterPro" id="IPR004358">
    <property type="entry name" value="Sig_transdc_His_kin-like_C"/>
</dbReference>
<dbReference type="EC" id="2.7.13.3" evidence="3"/>
<evidence type="ECO:0000256" key="10">
    <source>
        <dbReference type="PROSITE-ProRule" id="PRU00110"/>
    </source>
</evidence>
<dbReference type="SMART" id="SM00304">
    <property type="entry name" value="HAMP"/>
    <property type="match status" value="1"/>
</dbReference>
<evidence type="ECO:0000259" key="12">
    <source>
        <dbReference type="PROSITE" id="PS50109"/>
    </source>
</evidence>
<dbReference type="CDD" id="cd06225">
    <property type="entry name" value="HAMP"/>
    <property type="match status" value="1"/>
</dbReference>
<dbReference type="PROSITE" id="PS50109">
    <property type="entry name" value="HIS_KIN"/>
    <property type="match status" value="1"/>
</dbReference>
<feature type="domain" description="HAMP" evidence="13">
    <location>
        <begin position="317"/>
        <end position="369"/>
    </location>
</feature>
<dbReference type="InterPro" id="IPR008207">
    <property type="entry name" value="Sig_transdc_His_kin_Hpt_dom"/>
</dbReference>
<dbReference type="SUPFAM" id="SSF158472">
    <property type="entry name" value="HAMP domain-like"/>
    <property type="match status" value="1"/>
</dbReference>
<dbReference type="InterPro" id="IPR005467">
    <property type="entry name" value="His_kinase_dom"/>
</dbReference>
<evidence type="ECO:0000256" key="2">
    <source>
        <dbReference type="ARBA" id="ARBA00004370"/>
    </source>
</evidence>
<keyword evidence="11" id="KW-1133">Transmembrane helix</keyword>
<feature type="domain" description="Histidine kinase" evidence="12">
    <location>
        <begin position="721"/>
        <end position="859"/>
    </location>
</feature>
<dbReference type="EMBL" id="CP043473">
    <property type="protein sequence ID" value="QEL55140.1"/>
    <property type="molecule type" value="Genomic_DNA"/>
</dbReference>
<evidence type="ECO:0000259" key="14">
    <source>
        <dbReference type="PROSITE" id="PS50894"/>
    </source>
</evidence>
<keyword evidence="11" id="KW-0812">Transmembrane</keyword>
<sequence length="1026" mass="111332">MPLLHALRHRLRHSIRDRLIAMSCLIVLAVVCALTLVIALAAAGMLRQAAEQELSQELEQSSALLSNFLAVRESNLKLWAANPLSEAMFSDPALAAVFSPSLRSYFADARSREPWIAHILLMRKQQVIYDDSGGFEAHPGAPAVAAWLQGLPNDALAVLDMKRLDPRLDQRALVLKRPLIKEGAALKGAFIILVLDLDQVQRALFERMRIGEHGFVAIAAALPQGRIAVPSRIAAAGESQAEFLRLAASLPRLNALPPQSDSLVIRYRALPPGPLALIGVASRHDIRAPITQLILYSGAFGLLALLAGALGAVVYARRLTQPILELSLAAQALKQGNLADPIVCAGEDEIGLLAQSLESTRQSLAGLVADLESRVRQRTQDLSRKSEEVARLLDNSGQGFLSIGADLSVGSGYSRECVRLFGRDIQGLALPDLLAPDDRALREHVAKTLRLAIGSADNALRREAFLNLLPAEYQLDERSCKAEYRPLSEERMMLILTDISAQKKLQARLAREQAQQAFIVNALENRDELQEALRDYDLFRRNTLPQLLSFQQDPHALLAELFRRIHTFKGLFAQAMLPTLPDVLHALESRLGALREARPDLNDIKRALGSVDLGGALEADLALLREKLGAGYLNAGRQASVSADALDALEREVQTLGLEHSRLADLTRQLRHEPLRRLIEPHFRAARMLAQRQGKRLAPLVYEGDDPPVDPARYGSFCKSLVHVFRNAVDHGIEDPDARLMADKPEAATLRCRVDAAGGTLTIAIEDDGPGIDPARIRAAALRKKLITDETAQTLDDAGALRLILEDGLTTLADASDVSGRGVGLSATHQELLKLGGSLSIAAQPGQGTKLTFKLPYQAVPPSAADVTSQRHRELLSALAAITSQFCRDHLGLTLALDGDSQRIRADDLEAFSVFIPLGSGLAIGLGLSLSRPLLLEMVRRFEPDWSAEDIAPLADSVGAEIANIVVGKTLPYLTHLARQVEMGTPKRVDAAAKGLFDHPDSLGIRASAPAGRLLVFCLPLPHRAA</sequence>